<evidence type="ECO:0000256" key="1">
    <source>
        <dbReference type="SAM" id="Coils"/>
    </source>
</evidence>
<organism evidence="4 5">
    <name type="scientific">Anaerotruncus colihominis</name>
    <dbReference type="NCBI Taxonomy" id="169435"/>
    <lineage>
        <taxon>Bacteria</taxon>
        <taxon>Bacillati</taxon>
        <taxon>Bacillota</taxon>
        <taxon>Clostridia</taxon>
        <taxon>Eubacteriales</taxon>
        <taxon>Oscillospiraceae</taxon>
        <taxon>Anaerotruncus</taxon>
    </lineage>
</organism>
<evidence type="ECO:0000313" key="4">
    <source>
        <dbReference type="EMBL" id="CUQ15198.1"/>
    </source>
</evidence>
<sequence>MNMKRIVAALLACACAFSISVTSFAYDRSIIDQVVDSDGEIADTEYDAYAPGSYYYYVIGPSSDYDILTNSDYLRFSMKKKTNGKYIDDAELIEKKFGGNRYVCIQFRVKDNFTEDEYKIEMEAQFRAKKDLVAITSGLSGSFPSFRPATSSDTSTGGSAVLTQLQREKDALNNKTPFSSPATSSERRVNELLQAIIDAENALANAVSGATPSWGSITSLTDAQLDSLLAGLPSQASVNQANQQASQQAAKRKERMDYLNQEISRIETEIRRLETDLSNKRASIPDSAAAQQKVNDLRTELANFKERQSLLAGISTALANYDAAPSEATFNALKAAVQKYHPAQTSMYDGSAITPNMLDAIVYSAPLPPSNLTPATPVTPPGTGSDAFGDLDGSFSVDSDDSLDDGMESVGDDGEADVMMMSATTAVLANANAGTDAARDTAIATIRSAVQSETPALTAMVNDYETNRIPTAQQEINSLQNTIAAAQQAVRDAENALAAYKAGDGAKLEGYRAELAQLQQQDSTVIPGTTLTQEQVRPLVSSVKSARKARLDAINDKQAEIDRLSSVGGSTTPGYLKSGDTYYKNFKFYIGNQQITDDDATFYAGEKGVVIKPVKNEINTVTWENSNGYIASVRFRADSEVNYYCPRLSTAWNNEDYTEYFNNRDAYLYDFVGNPKLPCTSRATLSLYNPYVDGNGRMTVSKNKIYVYEVVDGELIDRSNSFSFGENDDGDSVLTLQTRTLGTYIISDGKANVDKKKPSNNNNNNNSSNNQNNSNKGPTININQNTKPIPNTGR</sequence>
<feature type="compositionally biased region" description="Polar residues" evidence="2">
    <location>
        <begin position="776"/>
        <end position="794"/>
    </location>
</feature>
<feature type="chain" id="PRO_5008034497" evidence="3">
    <location>
        <begin position="26"/>
        <end position="794"/>
    </location>
</feature>
<keyword evidence="3" id="KW-0732">Signal</keyword>
<dbReference type="EMBL" id="CZBE01000030">
    <property type="protein sequence ID" value="CUQ15198.1"/>
    <property type="molecule type" value="Genomic_DNA"/>
</dbReference>
<feature type="coiled-coil region" evidence="1">
    <location>
        <begin position="242"/>
        <end position="307"/>
    </location>
</feature>
<evidence type="ECO:0000313" key="5">
    <source>
        <dbReference type="Proteomes" id="UP000095765"/>
    </source>
</evidence>
<dbReference type="Proteomes" id="UP000095765">
    <property type="component" value="Unassembled WGS sequence"/>
</dbReference>
<keyword evidence="1" id="KW-0175">Coiled coil</keyword>
<feature type="signal peptide" evidence="3">
    <location>
        <begin position="1"/>
        <end position="25"/>
    </location>
</feature>
<name>A0A174U537_9FIRM</name>
<dbReference type="GeneID" id="72462726"/>
<evidence type="ECO:0000256" key="3">
    <source>
        <dbReference type="SAM" id="SignalP"/>
    </source>
</evidence>
<gene>
    <name evidence="4" type="ORF">ERS852551_03334</name>
</gene>
<dbReference type="AlphaFoldDB" id="A0A174U537"/>
<feature type="region of interest" description="Disordered" evidence="2">
    <location>
        <begin position="751"/>
        <end position="794"/>
    </location>
</feature>
<feature type="coiled-coil region" evidence="1">
    <location>
        <begin position="469"/>
        <end position="503"/>
    </location>
</feature>
<dbReference type="OrthoDB" id="1858456at2"/>
<evidence type="ECO:0000256" key="2">
    <source>
        <dbReference type="SAM" id="MobiDB-lite"/>
    </source>
</evidence>
<protein>
    <submittedName>
        <fullName evidence="4">ATPase involved in DNA repair</fullName>
    </submittedName>
</protein>
<accession>A0A174U537</accession>
<reference evidence="4 5" key="1">
    <citation type="submission" date="2015-09" db="EMBL/GenBank/DDBJ databases">
        <authorList>
            <consortium name="Pathogen Informatics"/>
        </authorList>
    </citation>
    <scope>NUCLEOTIDE SEQUENCE [LARGE SCALE GENOMIC DNA]</scope>
    <source>
        <strain evidence="4 5">2789STDY5834939</strain>
    </source>
</reference>
<feature type="compositionally biased region" description="Low complexity" evidence="2">
    <location>
        <begin position="759"/>
        <end position="775"/>
    </location>
</feature>
<dbReference type="RefSeq" id="WP_024730801.1">
    <property type="nucleotide sequence ID" value="NZ_CABIWA010000008.1"/>
</dbReference>
<proteinExistence type="predicted"/>